<gene>
    <name evidence="2" type="ORF">JF547_07655</name>
</gene>
<dbReference type="Proteomes" id="UP000664405">
    <property type="component" value="Unassembled WGS sequence"/>
</dbReference>
<evidence type="ECO:0000313" key="2">
    <source>
        <dbReference type="EMBL" id="MBN8196341.1"/>
    </source>
</evidence>
<comment type="caution">
    <text evidence="2">The sequence shown here is derived from an EMBL/GenBank/DDBJ whole genome shotgun (WGS) entry which is preliminary data.</text>
</comment>
<organism evidence="2 3">
    <name type="scientific">Thalassospira povalilytica</name>
    <dbReference type="NCBI Taxonomy" id="732237"/>
    <lineage>
        <taxon>Bacteria</taxon>
        <taxon>Pseudomonadati</taxon>
        <taxon>Pseudomonadota</taxon>
        <taxon>Alphaproteobacteria</taxon>
        <taxon>Rhodospirillales</taxon>
        <taxon>Thalassospiraceae</taxon>
        <taxon>Thalassospira</taxon>
    </lineage>
</organism>
<dbReference type="SUPFAM" id="SSF53335">
    <property type="entry name" value="S-adenosyl-L-methionine-dependent methyltransferases"/>
    <property type="match status" value="1"/>
</dbReference>
<dbReference type="AlphaFoldDB" id="A0A8I1M7G5"/>
<dbReference type="CDD" id="cd02440">
    <property type="entry name" value="AdoMet_MTases"/>
    <property type="match status" value="1"/>
</dbReference>
<dbReference type="InterPro" id="IPR029063">
    <property type="entry name" value="SAM-dependent_MTases_sf"/>
</dbReference>
<accession>A0A8I1M7G5</accession>
<keyword evidence="2" id="KW-0489">Methyltransferase</keyword>
<sequence length="179" mass="20259">MSSQLPSDWITQHCPAAMPEHNRALDLACGAGRHSFWLAEQGWDVTAIDRDLSRIEQSGNRAINWIEADLETGNWPLENRQFDLIVVVNYLHRPLFDHLRAVTSPGGILIYETFMVDNERFGRPRSPEFLLRPDELIETFADWNIITAQQGPVRDSDTGLPVSVKQAIVAQKPATPENE</sequence>
<dbReference type="GO" id="GO:0032259">
    <property type="term" value="P:methylation"/>
    <property type="evidence" value="ECO:0007669"/>
    <property type="project" value="UniProtKB-KW"/>
</dbReference>
<keyword evidence="2" id="KW-0808">Transferase</keyword>
<dbReference type="InterPro" id="IPR041698">
    <property type="entry name" value="Methyltransf_25"/>
</dbReference>
<proteinExistence type="predicted"/>
<protein>
    <submittedName>
        <fullName evidence="2">Class I SAM-dependent methyltransferase</fullName>
    </submittedName>
</protein>
<dbReference type="Pfam" id="PF13649">
    <property type="entry name" value="Methyltransf_25"/>
    <property type="match status" value="1"/>
</dbReference>
<evidence type="ECO:0000259" key="1">
    <source>
        <dbReference type="Pfam" id="PF13649"/>
    </source>
</evidence>
<dbReference type="GO" id="GO:0008168">
    <property type="term" value="F:methyltransferase activity"/>
    <property type="evidence" value="ECO:0007669"/>
    <property type="project" value="UniProtKB-KW"/>
</dbReference>
<name>A0A8I1M7G5_9PROT</name>
<feature type="domain" description="Methyltransferase" evidence="1">
    <location>
        <begin position="25"/>
        <end position="107"/>
    </location>
</feature>
<evidence type="ECO:0000313" key="3">
    <source>
        <dbReference type="Proteomes" id="UP000664405"/>
    </source>
</evidence>
<dbReference type="Gene3D" id="3.40.50.150">
    <property type="entry name" value="Vaccinia Virus protein VP39"/>
    <property type="match status" value="1"/>
</dbReference>
<reference evidence="2" key="1">
    <citation type="submission" date="2020-12" db="EMBL/GenBank/DDBJ databases">
        <title>Oil enriched cultivation method for isolating marine PHA-producing bacteria.</title>
        <authorList>
            <person name="Zheng W."/>
            <person name="Yu S."/>
            <person name="Huang Y."/>
        </authorList>
    </citation>
    <scope>NUCLEOTIDE SEQUENCE</scope>
    <source>
        <strain evidence="2">SY-2-3</strain>
    </source>
</reference>
<dbReference type="EMBL" id="JAEKJW010000001">
    <property type="protein sequence ID" value="MBN8196341.1"/>
    <property type="molecule type" value="Genomic_DNA"/>
</dbReference>
<dbReference type="RefSeq" id="WP_206927072.1">
    <property type="nucleotide sequence ID" value="NZ_JAEKJW010000001.1"/>
</dbReference>